<reference evidence="2 3" key="1">
    <citation type="journal article" date="2012" name="J. Bacteriol.">
        <title>De Novo Genome Project of Cupriavidus basilensis OR16.</title>
        <authorList>
            <person name="Cserhati M."/>
            <person name="Kriszt B."/>
            <person name="Szoboszlay S."/>
            <person name="Toth A."/>
            <person name="Szabo I."/>
            <person name="Tancsics A."/>
            <person name="Nagy I."/>
            <person name="Horvath B."/>
            <person name="Nagy I."/>
            <person name="Kukolya J."/>
        </authorList>
    </citation>
    <scope>NUCLEOTIDE SEQUENCE [LARGE SCALE GENOMIC DNA]</scope>
    <source>
        <strain evidence="2 3">OR16</strain>
    </source>
</reference>
<dbReference type="EMBL" id="AHJE01000042">
    <property type="protein sequence ID" value="EHP41884.1"/>
    <property type="molecule type" value="Genomic_DNA"/>
</dbReference>
<accession>H1S660</accession>
<protein>
    <submittedName>
        <fullName evidence="2">Uncharacterized protein</fullName>
    </submittedName>
</protein>
<dbReference type="Proteomes" id="UP000005808">
    <property type="component" value="Unassembled WGS sequence"/>
</dbReference>
<proteinExistence type="predicted"/>
<organism evidence="2 3">
    <name type="scientific">Cupriavidus basilensis OR16</name>
    <dbReference type="NCBI Taxonomy" id="1127483"/>
    <lineage>
        <taxon>Bacteria</taxon>
        <taxon>Pseudomonadati</taxon>
        <taxon>Pseudomonadota</taxon>
        <taxon>Betaproteobacteria</taxon>
        <taxon>Burkholderiales</taxon>
        <taxon>Burkholderiaceae</taxon>
        <taxon>Cupriavidus</taxon>
    </lineage>
</organism>
<comment type="caution">
    <text evidence="2">The sequence shown here is derived from an EMBL/GenBank/DDBJ whole genome shotgun (WGS) entry which is preliminary data.</text>
</comment>
<feature type="region of interest" description="Disordered" evidence="1">
    <location>
        <begin position="1"/>
        <end position="21"/>
    </location>
</feature>
<dbReference type="AlphaFoldDB" id="H1S660"/>
<name>H1S660_9BURK</name>
<evidence type="ECO:0000313" key="3">
    <source>
        <dbReference type="Proteomes" id="UP000005808"/>
    </source>
</evidence>
<sequence length="94" mass="9843">MRAESGEMPQPVTGTGISEPSRCRQVCSRISRWRRSQSIVTATMSPASGSAAPGAGTCRIWLRSGAYTVSSSPMVAPLASLSVPVSPAWPPLRA</sequence>
<evidence type="ECO:0000313" key="2">
    <source>
        <dbReference type="EMBL" id="EHP41884.1"/>
    </source>
</evidence>
<gene>
    <name evidence="2" type="ORF">OR16_16832</name>
</gene>
<evidence type="ECO:0000256" key="1">
    <source>
        <dbReference type="SAM" id="MobiDB-lite"/>
    </source>
</evidence>